<dbReference type="AlphaFoldDB" id="A0A644ZVT5"/>
<comment type="caution">
    <text evidence="2">The sequence shown here is derived from an EMBL/GenBank/DDBJ whole genome shotgun (WGS) entry which is preliminary data.</text>
</comment>
<keyword evidence="1" id="KW-1133">Transmembrane helix</keyword>
<accession>A0A644ZVT5</accession>
<name>A0A644ZVT5_9ZZZZ</name>
<reference evidence="2" key="1">
    <citation type="submission" date="2019-08" db="EMBL/GenBank/DDBJ databases">
        <authorList>
            <person name="Kucharzyk K."/>
            <person name="Murdoch R.W."/>
            <person name="Higgins S."/>
            <person name="Loffler F."/>
        </authorList>
    </citation>
    <scope>NUCLEOTIDE SEQUENCE</scope>
</reference>
<gene>
    <name evidence="2" type="ORF">SDC9_91216</name>
</gene>
<sequence length="236" mass="25419">MLLAALGVINDGKAVFQTKPVADFPNGKAGTTEITELALTVQRGGIIDDMVVDMRLIDMGCYKKSVAALCPTHPQLVANTVGFLRLDLARLERLAYLIGDYIIFLFPAGDGLVLPFSEKKLRVHDGGVAFIGADVFAVVCLIGIFRIVGTVCQALGNGLALVNVHGNQARGCQRKTHLPSKTAGRYKAPPPFYVSFSFFGRIRSCFLRSNASKSTAEMISSVSGRMTIICLCFSRA</sequence>
<feature type="transmembrane region" description="Helical" evidence="1">
    <location>
        <begin position="128"/>
        <end position="148"/>
    </location>
</feature>
<dbReference type="EMBL" id="VSSQ01010515">
    <property type="protein sequence ID" value="MPM44538.1"/>
    <property type="molecule type" value="Genomic_DNA"/>
</dbReference>
<evidence type="ECO:0000256" key="1">
    <source>
        <dbReference type="SAM" id="Phobius"/>
    </source>
</evidence>
<organism evidence="2">
    <name type="scientific">bioreactor metagenome</name>
    <dbReference type="NCBI Taxonomy" id="1076179"/>
    <lineage>
        <taxon>unclassified sequences</taxon>
        <taxon>metagenomes</taxon>
        <taxon>ecological metagenomes</taxon>
    </lineage>
</organism>
<evidence type="ECO:0000313" key="2">
    <source>
        <dbReference type="EMBL" id="MPM44538.1"/>
    </source>
</evidence>
<protein>
    <submittedName>
        <fullName evidence="2">Uncharacterized protein</fullName>
    </submittedName>
</protein>
<keyword evidence="1" id="KW-0472">Membrane</keyword>
<keyword evidence="1" id="KW-0812">Transmembrane</keyword>
<proteinExistence type="predicted"/>
<feature type="transmembrane region" description="Helical" evidence="1">
    <location>
        <begin position="94"/>
        <end position="116"/>
    </location>
</feature>